<keyword evidence="8" id="KW-1185">Reference proteome</keyword>
<dbReference type="GO" id="GO:0019228">
    <property type="term" value="P:neuronal action potential"/>
    <property type="evidence" value="ECO:0007669"/>
    <property type="project" value="TreeGrafter"/>
</dbReference>
<dbReference type="GO" id="GO:0005248">
    <property type="term" value="F:voltage-gated sodium channel activity"/>
    <property type="evidence" value="ECO:0007669"/>
    <property type="project" value="TreeGrafter"/>
</dbReference>
<dbReference type="GO" id="GO:0001518">
    <property type="term" value="C:voltage-gated sodium channel complex"/>
    <property type="evidence" value="ECO:0007669"/>
    <property type="project" value="TreeGrafter"/>
</dbReference>
<evidence type="ECO:0000313" key="7">
    <source>
        <dbReference type="EMBL" id="OWK00196.1"/>
    </source>
</evidence>
<dbReference type="GO" id="GO:0086010">
    <property type="term" value="P:membrane depolarization during action potential"/>
    <property type="evidence" value="ECO:0007669"/>
    <property type="project" value="TreeGrafter"/>
</dbReference>
<accession>A0A212C2I2</accession>
<comment type="subcellular location">
    <subcellularLocation>
        <location evidence="1">Membrane</location>
        <topology evidence="1">Multi-pass membrane protein</topology>
    </subcellularLocation>
</comment>
<name>A0A212C2I2_CEREH</name>
<organism evidence="7 8">
    <name type="scientific">Cervus elaphus hippelaphus</name>
    <name type="common">European red deer</name>
    <dbReference type="NCBI Taxonomy" id="46360"/>
    <lineage>
        <taxon>Eukaryota</taxon>
        <taxon>Metazoa</taxon>
        <taxon>Chordata</taxon>
        <taxon>Craniata</taxon>
        <taxon>Vertebrata</taxon>
        <taxon>Euteleostomi</taxon>
        <taxon>Mammalia</taxon>
        <taxon>Eutheria</taxon>
        <taxon>Laurasiatheria</taxon>
        <taxon>Artiodactyla</taxon>
        <taxon>Ruminantia</taxon>
        <taxon>Pecora</taxon>
        <taxon>Cervidae</taxon>
        <taxon>Cervinae</taxon>
        <taxon>Cervus</taxon>
    </lineage>
</organism>
<feature type="transmembrane region" description="Helical" evidence="5">
    <location>
        <begin position="12"/>
        <end position="36"/>
    </location>
</feature>
<evidence type="ECO:0000256" key="5">
    <source>
        <dbReference type="SAM" id="Phobius"/>
    </source>
</evidence>
<keyword evidence="4 5" id="KW-0472">Membrane</keyword>
<comment type="caution">
    <text evidence="7">The sequence shown here is derived from an EMBL/GenBank/DDBJ whole genome shotgun (WGS) entry which is preliminary data.</text>
</comment>
<dbReference type="PANTHER" id="PTHR10037:SF221">
    <property type="entry name" value="SODIUM CHANNEL PROTEIN TYPE 9 SUBUNIT ALPHA"/>
    <property type="match status" value="1"/>
</dbReference>
<evidence type="ECO:0000256" key="3">
    <source>
        <dbReference type="ARBA" id="ARBA00022989"/>
    </source>
</evidence>
<evidence type="ECO:0000313" key="8">
    <source>
        <dbReference type="Proteomes" id="UP000242450"/>
    </source>
</evidence>
<evidence type="ECO:0000259" key="6">
    <source>
        <dbReference type="Pfam" id="PF00520"/>
    </source>
</evidence>
<feature type="non-terminal residue" evidence="7">
    <location>
        <position position="1"/>
    </location>
</feature>
<dbReference type="PANTHER" id="PTHR10037">
    <property type="entry name" value="VOLTAGE-GATED CATION CHANNEL CALCIUM AND SODIUM"/>
    <property type="match status" value="1"/>
</dbReference>
<dbReference type="InterPro" id="IPR043203">
    <property type="entry name" value="VGCC_Ca_Na"/>
</dbReference>
<dbReference type="OrthoDB" id="9798097at2759"/>
<feature type="non-terminal residue" evidence="7">
    <location>
        <position position="196"/>
    </location>
</feature>
<evidence type="ECO:0000256" key="1">
    <source>
        <dbReference type="ARBA" id="ARBA00004141"/>
    </source>
</evidence>
<evidence type="ECO:0000256" key="4">
    <source>
        <dbReference type="ARBA" id="ARBA00023136"/>
    </source>
</evidence>
<dbReference type="InterPro" id="IPR005821">
    <property type="entry name" value="Ion_trans_dom"/>
</dbReference>
<gene>
    <name evidence="7" type="ORF">Celaphus_00015817</name>
</gene>
<feature type="transmembrane region" description="Helical" evidence="5">
    <location>
        <begin position="85"/>
        <end position="106"/>
    </location>
</feature>
<feature type="domain" description="Ion transport" evidence="6">
    <location>
        <begin position="2"/>
        <end position="158"/>
    </location>
</feature>
<dbReference type="EMBL" id="MKHE01000033">
    <property type="protein sequence ID" value="OWK00196.1"/>
    <property type="molecule type" value="Genomic_DNA"/>
</dbReference>
<keyword evidence="2 5" id="KW-0812">Transmembrane</keyword>
<evidence type="ECO:0000256" key="2">
    <source>
        <dbReference type="ARBA" id="ARBA00022692"/>
    </source>
</evidence>
<feature type="transmembrane region" description="Helical" evidence="5">
    <location>
        <begin position="126"/>
        <end position="149"/>
    </location>
</feature>
<dbReference type="Gene3D" id="1.10.287.70">
    <property type="match status" value="1"/>
</dbReference>
<protein>
    <recommendedName>
        <fullName evidence="6">Ion transport domain-containing protein</fullName>
    </recommendedName>
</protein>
<dbReference type="Pfam" id="PF00520">
    <property type="entry name" value="Ion_trans"/>
    <property type="match status" value="1"/>
</dbReference>
<dbReference type="SUPFAM" id="SSF81324">
    <property type="entry name" value="Voltage-gated potassium channels"/>
    <property type="match status" value="1"/>
</dbReference>
<keyword evidence="3 5" id="KW-1133">Transmembrane helix</keyword>
<dbReference type="Proteomes" id="UP000242450">
    <property type="component" value="Chromosome 33"/>
</dbReference>
<reference evidence="7 8" key="1">
    <citation type="journal article" date="2018" name="Mol. Genet. Genomics">
        <title>The red deer Cervus elaphus genome CerEla1.0: sequencing, annotating, genes, and chromosomes.</title>
        <authorList>
            <person name="Bana N.A."/>
            <person name="Nyiri A."/>
            <person name="Nagy J."/>
            <person name="Frank K."/>
            <person name="Nagy T."/>
            <person name="Steger V."/>
            <person name="Schiller M."/>
            <person name="Lakatos P."/>
            <person name="Sugar L."/>
            <person name="Horn P."/>
            <person name="Barta E."/>
            <person name="Orosz L."/>
        </authorList>
    </citation>
    <scope>NUCLEOTIDE SEQUENCE [LARGE SCALE GENOMIC DNA]</scope>
    <source>
        <strain evidence="7">Hungarian</strain>
    </source>
</reference>
<sequence>VVVNALIGAIPSIMNVLLVCLIFWLIFSIMGVNLFAGKFYECINTTDGSRFPTSEVENRSACLALMNVSQNVRWKNLKVNFDNVGLGYLSLLQVATFKGWMDIMYAAVDSVNVDKQPIYEYNLYMYIYFVIFIIFGSFFTLNLFIGVIIDNFNQQKKKISISSLCHCPERHEHYFSKICNVKFNVNYFIRISLIFQ</sequence>
<proteinExistence type="predicted"/>
<dbReference type="AlphaFoldDB" id="A0A212C2I2"/>